<evidence type="ECO:0000256" key="1">
    <source>
        <dbReference type="ARBA" id="ARBA00009400"/>
    </source>
</evidence>
<evidence type="ECO:0000256" key="2">
    <source>
        <dbReference type="ARBA" id="ARBA00022676"/>
    </source>
</evidence>
<keyword evidence="3" id="KW-0808">Transferase</keyword>
<dbReference type="InterPro" id="IPR002638">
    <property type="entry name" value="Quinolinate_PRibosylTrfase_C"/>
</dbReference>
<dbReference type="PANTHER" id="PTHR32179:SF4">
    <property type="entry name" value="PYROPHOSPHORYLASE MODD-RELATED"/>
    <property type="match status" value="1"/>
</dbReference>
<dbReference type="GO" id="GO:0004514">
    <property type="term" value="F:nicotinate-nucleotide diphosphorylase (carboxylating) activity"/>
    <property type="evidence" value="ECO:0007669"/>
    <property type="project" value="InterPro"/>
</dbReference>
<gene>
    <name evidence="5" type="ORF">HXL68_07955</name>
</gene>
<dbReference type="SUPFAM" id="SSF51690">
    <property type="entry name" value="Nicotinate/Quinolinate PRTase C-terminal domain-like"/>
    <property type="match status" value="1"/>
</dbReference>
<comment type="caution">
    <text evidence="5">The sequence shown here is derived from an EMBL/GenBank/DDBJ whole genome shotgun (WGS) entry which is preliminary data.</text>
</comment>
<evidence type="ECO:0000259" key="4">
    <source>
        <dbReference type="Pfam" id="PF01729"/>
    </source>
</evidence>
<dbReference type="FunFam" id="3.20.20.70:FF:000030">
    <property type="entry name" value="Nicotinate-nucleotide pyrophosphorylase, carboxylating"/>
    <property type="match status" value="1"/>
</dbReference>
<dbReference type="AlphaFoldDB" id="A0A930BSC6"/>
<dbReference type="EMBL" id="JABZMI010000131">
    <property type="protein sequence ID" value="MBF1164960.1"/>
    <property type="molecule type" value="Genomic_DNA"/>
</dbReference>
<dbReference type="GO" id="GO:0005737">
    <property type="term" value="C:cytoplasm"/>
    <property type="evidence" value="ECO:0007669"/>
    <property type="project" value="TreeGrafter"/>
</dbReference>
<reference evidence="5" key="1">
    <citation type="submission" date="2020-04" db="EMBL/GenBank/DDBJ databases">
        <title>Deep metagenomics examines the oral microbiome during advanced dental caries in children, revealing novel taxa and co-occurrences with host molecules.</title>
        <authorList>
            <person name="Baker J.L."/>
            <person name="Morton J.T."/>
            <person name="Dinis M."/>
            <person name="Alvarez R."/>
            <person name="Tran N.C."/>
            <person name="Knight R."/>
            <person name="Edlund A."/>
        </authorList>
    </citation>
    <scope>NUCLEOTIDE SEQUENCE</scope>
    <source>
        <strain evidence="5">JCVI_32_bin.24</strain>
    </source>
</reference>
<proteinExistence type="inferred from homology"/>
<sequence length="155" mass="16237">GVATTRKHFPGTKAMSLKAVLAGGGSVHRLGLSDSILIFAEHRRFLAGEAPEAAIRRLRRDWPERLIAVEVTDEAAARTWQQAGADILQLDKQPPDTVHRIKAALPPGVATRISAAGGITPANAAAYAAAGADILVTSYPYSAAPRDVAVTLAPL</sequence>
<dbReference type="InterPro" id="IPR027277">
    <property type="entry name" value="NadC/ModD"/>
</dbReference>
<accession>A0A930BSC6</accession>
<dbReference type="Pfam" id="PF01729">
    <property type="entry name" value="QRPTase_C"/>
    <property type="match status" value="1"/>
</dbReference>
<feature type="domain" description="Quinolinate phosphoribosyl transferase C-terminal" evidence="4">
    <location>
        <begin position="2"/>
        <end position="148"/>
    </location>
</feature>
<protein>
    <submittedName>
        <fullName evidence="5">ModD protein</fullName>
    </submittedName>
</protein>
<name>A0A930BSC6_9RHOO</name>
<dbReference type="InterPro" id="IPR013785">
    <property type="entry name" value="Aldolase_TIM"/>
</dbReference>
<feature type="non-terminal residue" evidence="5">
    <location>
        <position position="1"/>
    </location>
</feature>
<dbReference type="GO" id="GO:0009435">
    <property type="term" value="P:NAD+ biosynthetic process"/>
    <property type="evidence" value="ECO:0007669"/>
    <property type="project" value="InterPro"/>
</dbReference>
<evidence type="ECO:0000313" key="5">
    <source>
        <dbReference type="EMBL" id="MBF1164960.1"/>
    </source>
</evidence>
<keyword evidence="2" id="KW-0328">Glycosyltransferase</keyword>
<evidence type="ECO:0000313" key="6">
    <source>
        <dbReference type="Proteomes" id="UP000718593"/>
    </source>
</evidence>
<organism evidence="5 6">
    <name type="scientific">Dechloromonas agitata</name>
    <dbReference type="NCBI Taxonomy" id="73030"/>
    <lineage>
        <taxon>Bacteria</taxon>
        <taxon>Pseudomonadati</taxon>
        <taxon>Pseudomonadota</taxon>
        <taxon>Betaproteobacteria</taxon>
        <taxon>Rhodocyclales</taxon>
        <taxon>Azonexaceae</taxon>
        <taxon>Dechloromonas</taxon>
    </lineage>
</organism>
<dbReference type="Gene3D" id="3.20.20.70">
    <property type="entry name" value="Aldolase class I"/>
    <property type="match status" value="1"/>
</dbReference>
<evidence type="ECO:0000256" key="3">
    <source>
        <dbReference type="ARBA" id="ARBA00022679"/>
    </source>
</evidence>
<comment type="similarity">
    <text evidence="1">Belongs to the NadC/ModD family.</text>
</comment>
<dbReference type="PANTHER" id="PTHR32179">
    <property type="entry name" value="NICOTINATE-NUCLEOTIDE PYROPHOSPHORYLASE [CARBOXYLATING]"/>
    <property type="match status" value="1"/>
</dbReference>
<dbReference type="GO" id="GO:0034213">
    <property type="term" value="P:quinolinate catabolic process"/>
    <property type="evidence" value="ECO:0007669"/>
    <property type="project" value="TreeGrafter"/>
</dbReference>
<dbReference type="InterPro" id="IPR036068">
    <property type="entry name" value="Nicotinate_pribotase-like_C"/>
</dbReference>
<dbReference type="Proteomes" id="UP000718593">
    <property type="component" value="Unassembled WGS sequence"/>
</dbReference>